<dbReference type="EMBL" id="BARU01019520">
    <property type="protein sequence ID" value="GAH53699.1"/>
    <property type="molecule type" value="Genomic_DNA"/>
</dbReference>
<dbReference type="Pfam" id="PF12675">
    <property type="entry name" value="DUF3795"/>
    <property type="match status" value="1"/>
</dbReference>
<gene>
    <name evidence="1" type="ORF">S03H2_32143</name>
</gene>
<sequence>KDKMPNETKWNLVASCGLYCGECTAFINRKCGGCRSNKGLSTKYIKYCKIYDCLNNKNLKICLDCKEFPCKFFDFFKAGKLEESSWFLDVWSNINQIKEAGLIKFLKKKANWLKKRKECAEKRGIKYCDDCKLWPCELLKRPVLVPANLKEFKEFMRKCGK</sequence>
<accession>X1HIP0</accession>
<evidence type="ECO:0000313" key="1">
    <source>
        <dbReference type="EMBL" id="GAH53699.1"/>
    </source>
</evidence>
<reference evidence="1" key="1">
    <citation type="journal article" date="2014" name="Front. Microbiol.">
        <title>High frequency of phylogenetically diverse reductive dehalogenase-homologous genes in deep subseafloor sedimentary metagenomes.</title>
        <authorList>
            <person name="Kawai M."/>
            <person name="Futagami T."/>
            <person name="Toyoda A."/>
            <person name="Takaki Y."/>
            <person name="Nishi S."/>
            <person name="Hori S."/>
            <person name="Arai W."/>
            <person name="Tsubouchi T."/>
            <person name="Morono Y."/>
            <person name="Uchiyama I."/>
            <person name="Ito T."/>
            <person name="Fujiyama A."/>
            <person name="Inagaki F."/>
            <person name="Takami H."/>
        </authorList>
    </citation>
    <scope>NUCLEOTIDE SEQUENCE</scope>
    <source>
        <strain evidence="1">Expedition CK06-06</strain>
    </source>
</reference>
<dbReference type="InterPro" id="IPR024227">
    <property type="entry name" value="DUF3795"/>
</dbReference>
<feature type="non-terminal residue" evidence="1">
    <location>
        <position position="1"/>
    </location>
</feature>
<comment type="caution">
    <text evidence="1">The sequence shown here is derived from an EMBL/GenBank/DDBJ whole genome shotgun (WGS) entry which is preliminary data.</text>
</comment>
<dbReference type="AlphaFoldDB" id="X1HIP0"/>
<proteinExistence type="predicted"/>
<evidence type="ECO:0008006" key="2">
    <source>
        <dbReference type="Google" id="ProtNLM"/>
    </source>
</evidence>
<name>X1HIP0_9ZZZZ</name>
<protein>
    <recommendedName>
        <fullName evidence="2">GON domain-containing protein</fullName>
    </recommendedName>
</protein>
<organism evidence="1">
    <name type="scientific">marine sediment metagenome</name>
    <dbReference type="NCBI Taxonomy" id="412755"/>
    <lineage>
        <taxon>unclassified sequences</taxon>
        <taxon>metagenomes</taxon>
        <taxon>ecological metagenomes</taxon>
    </lineage>
</organism>